<dbReference type="AlphaFoldDB" id="C3L442"/>
<dbReference type="EMBL" id="CP001102">
    <property type="protein sequence ID" value="ACP21083.1"/>
    <property type="molecule type" value="Genomic_DNA"/>
</dbReference>
<organism evidence="1 2">
    <name type="scientific">Amoebophilus asiaticus (strain 5a2)</name>
    <dbReference type="NCBI Taxonomy" id="452471"/>
    <lineage>
        <taxon>Bacteria</taxon>
        <taxon>Pseudomonadati</taxon>
        <taxon>Bacteroidota</taxon>
        <taxon>Cytophagia</taxon>
        <taxon>Cytophagales</taxon>
        <taxon>Amoebophilaceae</taxon>
        <taxon>Candidatus Amoebophilus</taxon>
    </lineage>
</organism>
<accession>C3L442</accession>
<dbReference type="STRING" id="452471.Aasi_1838"/>
<proteinExistence type="predicted"/>
<protein>
    <submittedName>
        <fullName evidence="1">Uncharacterized protein</fullName>
    </submittedName>
</protein>
<sequence length="67" mass="7429">MSVPRFVTESQAFLNPLKVDFKPATTIEESMLIAFCMPHCSQSNRPVHADLPAAIRSDMPSLIKLQA</sequence>
<name>C3L442_AMOA5</name>
<reference evidence="1 2" key="1">
    <citation type="journal article" date="2010" name="J. Bacteriol.">
        <title>The genome of the amoeba symbiont 'Candidatus Amoebophilus asiaticus' reveals common mechanisms for host cell interaction among amoeba-associated bacteria.</title>
        <authorList>
            <person name="Schmitz-Esser S."/>
            <person name="Tischler P."/>
            <person name="Arnold R."/>
            <person name="Montanaro J."/>
            <person name="Wagner M."/>
            <person name="Rattei T."/>
            <person name="Horn M."/>
        </authorList>
    </citation>
    <scope>NUCLEOTIDE SEQUENCE [LARGE SCALE GENOMIC DNA]</scope>
    <source>
        <strain evidence="1 2">5a2</strain>
    </source>
</reference>
<dbReference type="KEGG" id="aas:Aasi_1838"/>
<dbReference type="HOGENOM" id="CLU_2802942_0_0_10"/>
<keyword evidence="2" id="KW-1185">Reference proteome</keyword>
<evidence type="ECO:0000313" key="1">
    <source>
        <dbReference type="EMBL" id="ACP21083.1"/>
    </source>
</evidence>
<evidence type="ECO:0000313" key="2">
    <source>
        <dbReference type="Proteomes" id="UP000001227"/>
    </source>
</evidence>
<dbReference type="Proteomes" id="UP000001227">
    <property type="component" value="Chromosome"/>
</dbReference>
<gene>
    <name evidence="1" type="ordered locus">Aasi_1838</name>
</gene>
<dbReference type="RefSeq" id="WP_012473238.1">
    <property type="nucleotide sequence ID" value="NC_010830.1"/>
</dbReference>